<dbReference type="PANTHER" id="PTHR10491:SF4">
    <property type="entry name" value="METHIONINE ADENOSYLTRANSFERASE 2 SUBUNIT BETA"/>
    <property type="match status" value="1"/>
</dbReference>
<evidence type="ECO:0000256" key="1">
    <source>
        <dbReference type="ARBA" id="ARBA00004781"/>
    </source>
</evidence>
<comment type="similarity">
    <text evidence="2 6">Belongs to the dTDP-4-dehydrorhamnose reductase family.</text>
</comment>
<accession>A0ABS6HB15</accession>
<reference evidence="9 10" key="1">
    <citation type="submission" date="2021-01" db="EMBL/GenBank/DDBJ databases">
        <title>Roseomonas sp. nov, a bacterium isolated from an oil production mixture in Yumen Oilfield.</title>
        <authorList>
            <person name="Wu D."/>
        </authorList>
    </citation>
    <scope>NUCLEOTIDE SEQUENCE [LARGE SCALE GENOMIC DNA]</scope>
    <source>
        <strain evidence="9 10">ROY-5-3</strain>
    </source>
</reference>
<evidence type="ECO:0000256" key="2">
    <source>
        <dbReference type="ARBA" id="ARBA00010944"/>
    </source>
</evidence>
<keyword evidence="10" id="KW-1185">Reference proteome</keyword>
<feature type="domain" description="RmlD-like substrate binding" evidence="8">
    <location>
        <begin position="29"/>
        <end position="317"/>
    </location>
</feature>
<proteinExistence type="inferred from homology"/>
<dbReference type="InterPro" id="IPR005913">
    <property type="entry name" value="dTDP_dehydrorham_reduct"/>
</dbReference>
<comment type="catalytic activity">
    <reaction evidence="5 6">
        <text>dTDP-beta-L-rhamnose + NADP(+) = dTDP-4-dehydro-beta-L-rhamnose + NADPH + H(+)</text>
        <dbReference type="Rhea" id="RHEA:21796"/>
        <dbReference type="ChEBI" id="CHEBI:15378"/>
        <dbReference type="ChEBI" id="CHEBI:57510"/>
        <dbReference type="ChEBI" id="CHEBI:57783"/>
        <dbReference type="ChEBI" id="CHEBI:58349"/>
        <dbReference type="ChEBI" id="CHEBI:62830"/>
        <dbReference type="EC" id="1.1.1.133"/>
    </reaction>
</comment>
<dbReference type="Pfam" id="PF04321">
    <property type="entry name" value="RmlD_sub_bind"/>
    <property type="match status" value="1"/>
</dbReference>
<sequence>MGPGPGGGGAVGQGPARAAPRRSQPGLLMRVLIAGRQGQVAQALLRRLDGHAVTALEPPELDLTDPASIAAAMEAARPELVVNAAAYTAVDRAEDQEALAFAVNRDGAAHLAAAAAAMGAPFVHFSTDYVFDGRKGAPYVETDAPSPLGVYGRSKAEGEAAVLAAHPRSVVLRTAWVCSADGANFVKTMLRLAAEREELRVVADQHGAPSFAADLADAVAVMAPRLLAAPAGDAAFGLFHLTGSPHTTWHGFTAEILAQAARRGMRVPRLAAIATTDYPTRAMRPADARLDCGRIADIHGISPADWRLSLAQCLDRLVGPAKELAE</sequence>
<keyword evidence="6 9" id="KW-0560">Oxidoreductase</keyword>
<dbReference type="InterPro" id="IPR029903">
    <property type="entry name" value="RmlD-like-bd"/>
</dbReference>
<feature type="region of interest" description="Disordered" evidence="7">
    <location>
        <begin position="1"/>
        <end position="21"/>
    </location>
</feature>
<name>A0ABS6HB15_9PROT</name>
<evidence type="ECO:0000256" key="4">
    <source>
        <dbReference type="ARBA" id="ARBA00017099"/>
    </source>
</evidence>
<gene>
    <name evidence="9" type="primary">rfbD</name>
    <name evidence="9" type="ORF">JJQ90_19385</name>
</gene>
<protein>
    <recommendedName>
        <fullName evidence="4 6">dTDP-4-dehydrorhamnose reductase</fullName>
        <ecNumber evidence="3 6">1.1.1.133</ecNumber>
    </recommendedName>
</protein>
<comment type="caution">
    <text evidence="9">The sequence shown here is derived from an EMBL/GenBank/DDBJ whole genome shotgun (WGS) entry which is preliminary data.</text>
</comment>
<evidence type="ECO:0000313" key="10">
    <source>
        <dbReference type="Proteomes" id="UP000689967"/>
    </source>
</evidence>
<feature type="compositionally biased region" description="Gly residues" evidence="7">
    <location>
        <begin position="1"/>
        <end position="12"/>
    </location>
</feature>
<evidence type="ECO:0000256" key="3">
    <source>
        <dbReference type="ARBA" id="ARBA00012929"/>
    </source>
</evidence>
<dbReference type="RefSeq" id="WP_216878167.1">
    <property type="nucleotide sequence ID" value="NZ_JAERQM010000006.1"/>
</dbReference>
<dbReference type="EMBL" id="JAERQM010000006">
    <property type="protein sequence ID" value="MBU8545895.1"/>
    <property type="molecule type" value="Genomic_DNA"/>
</dbReference>
<organism evidence="9 10">
    <name type="scientific">Falsiroseomonas oleicola</name>
    <dbReference type="NCBI Taxonomy" id="2801474"/>
    <lineage>
        <taxon>Bacteria</taxon>
        <taxon>Pseudomonadati</taxon>
        <taxon>Pseudomonadota</taxon>
        <taxon>Alphaproteobacteria</taxon>
        <taxon>Acetobacterales</taxon>
        <taxon>Roseomonadaceae</taxon>
        <taxon>Falsiroseomonas</taxon>
    </lineage>
</organism>
<evidence type="ECO:0000256" key="6">
    <source>
        <dbReference type="RuleBase" id="RU364082"/>
    </source>
</evidence>
<keyword evidence="6" id="KW-0521">NADP</keyword>
<evidence type="ECO:0000256" key="5">
    <source>
        <dbReference type="ARBA" id="ARBA00048200"/>
    </source>
</evidence>
<comment type="pathway">
    <text evidence="1 6">Carbohydrate biosynthesis; dTDP-L-rhamnose biosynthesis.</text>
</comment>
<dbReference type="EC" id="1.1.1.133" evidence="3 6"/>
<comment type="function">
    <text evidence="6">Catalyzes the reduction of dTDP-6-deoxy-L-lyxo-4-hexulose to yield dTDP-L-rhamnose.</text>
</comment>
<dbReference type="NCBIfam" id="TIGR01214">
    <property type="entry name" value="rmlD"/>
    <property type="match status" value="1"/>
</dbReference>
<dbReference type="CDD" id="cd05254">
    <property type="entry name" value="dTDP_HR_like_SDR_e"/>
    <property type="match status" value="1"/>
</dbReference>
<evidence type="ECO:0000259" key="8">
    <source>
        <dbReference type="Pfam" id="PF04321"/>
    </source>
</evidence>
<dbReference type="GO" id="GO:0008831">
    <property type="term" value="F:dTDP-4-dehydrorhamnose reductase activity"/>
    <property type="evidence" value="ECO:0007669"/>
    <property type="project" value="UniProtKB-EC"/>
</dbReference>
<evidence type="ECO:0000256" key="7">
    <source>
        <dbReference type="SAM" id="MobiDB-lite"/>
    </source>
</evidence>
<evidence type="ECO:0000313" key="9">
    <source>
        <dbReference type="EMBL" id="MBU8545895.1"/>
    </source>
</evidence>
<dbReference type="PANTHER" id="PTHR10491">
    <property type="entry name" value="DTDP-4-DEHYDRORHAMNOSE REDUCTASE"/>
    <property type="match status" value="1"/>
</dbReference>
<dbReference type="Proteomes" id="UP000689967">
    <property type="component" value="Unassembled WGS sequence"/>
</dbReference>
<comment type="cofactor">
    <cofactor evidence="6">
        <name>Mg(2+)</name>
        <dbReference type="ChEBI" id="CHEBI:18420"/>
    </cofactor>
    <text evidence="6">Binds 1 Mg(2+) ion per monomer.</text>
</comment>